<accession>A0AAE3EYM7</accession>
<dbReference type="RefSeq" id="WP_317903874.1">
    <property type="nucleotide sequence ID" value="NZ_JAIRBC010000042.1"/>
</dbReference>
<dbReference type="Proteomes" id="UP001200642">
    <property type="component" value="Unassembled WGS sequence"/>
</dbReference>
<dbReference type="InterPro" id="IPR036249">
    <property type="entry name" value="Thioredoxin-like_sf"/>
</dbReference>
<evidence type="ECO:0000313" key="1">
    <source>
        <dbReference type="EMBL" id="MCG2462738.1"/>
    </source>
</evidence>
<dbReference type="EMBL" id="JAIRBC010000042">
    <property type="protein sequence ID" value="MCG2462738.1"/>
    <property type="molecule type" value="Genomic_DNA"/>
</dbReference>
<reference evidence="1" key="1">
    <citation type="submission" date="2023-02" db="EMBL/GenBank/DDBJ databases">
        <title>Genome of Flavobacteriaceae gen. nov. sp. strain F89.</title>
        <authorList>
            <person name="Wang Y."/>
        </authorList>
    </citation>
    <scope>NUCLEOTIDE SEQUENCE</scope>
    <source>
        <strain evidence="1">F89</strain>
    </source>
</reference>
<protein>
    <submittedName>
        <fullName evidence="1">Thioredoxin family protein</fullName>
    </submittedName>
</protein>
<dbReference type="SUPFAM" id="SSF52833">
    <property type="entry name" value="Thioredoxin-like"/>
    <property type="match status" value="1"/>
</dbReference>
<sequence length="206" mass="23351">MDQLINGSILKAITYRDYLNIVNGLVAIKGTTGPVQSEERIYYTKLNASRMRRLDKTIVIPDTDIEAFCGCAEKQTWLVLLESWCGDAAQAIPVLNKIAEAVPAIDLKVLLRDENPKLMDLFLTDGSRSIPKLIVLDEEGEVLGSWGPRSKIATELVLDYKMQHGKIDEKFKEELQLWYNMDKGREIINDLKEEVCCFKSPEPSFI</sequence>
<evidence type="ECO:0000313" key="2">
    <source>
        <dbReference type="Proteomes" id="UP001200642"/>
    </source>
</evidence>
<dbReference type="Pfam" id="PF14595">
    <property type="entry name" value="Thioredoxin_9"/>
    <property type="match status" value="1"/>
</dbReference>
<dbReference type="Gene3D" id="3.40.30.10">
    <property type="entry name" value="Glutaredoxin"/>
    <property type="match status" value="1"/>
</dbReference>
<keyword evidence="2" id="KW-1185">Reference proteome</keyword>
<comment type="caution">
    <text evidence="1">The sequence shown here is derived from an EMBL/GenBank/DDBJ whole genome shotgun (WGS) entry which is preliminary data.</text>
</comment>
<dbReference type="AlphaFoldDB" id="A0AAE3EYM7"/>
<proteinExistence type="predicted"/>
<gene>
    <name evidence="1" type="ORF">K8352_18390</name>
</gene>
<name>A0AAE3EYM7_9FLAO</name>
<organism evidence="1 2">
    <name type="scientific">Cerina litoralis</name>
    <dbReference type="NCBI Taxonomy" id="2874477"/>
    <lineage>
        <taxon>Bacteria</taxon>
        <taxon>Pseudomonadati</taxon>
        <taxon>Bacteroidota</taxon>
        <taxon>Flavobacteriia</taxon>
        <taxon>Flavobacteriales</taxon>
        <taxon>Flavobacteriaceae</taxon>
        <taxon>Cerina</taxon>
    </lineage>
</organism>